<sequence length="225" mass="24971">MIKFADAQNEVLKTLLLCLHSEDSQQFFNASEIARRNGQLFGAVVGRAAEKLVADGLLERRFDRYDEDDDDAASFYRLTDDGIFKAEEQVDDVFEIRGAAPGELILDGGNAAGHVPASDRVVPLDHNSPQYREFKQGLSVLLSEVRGNNKIGDTPEERDRIVRSLDAANELWGSLELKVIQIRVGVILAVEDAGNALQKVGRETAWSLLIDLLKRLIKEKIGIEI</sequence>
<dbReference type="AlphaFoldDB" id="A0A918UFJ3"/>
<gene>
    <name evidence="1" type="ORF">GCM10011614_15060</name>
</gene>
<reference evidence="1" key="1">
    <citation type="journal article" date="2014" name="Int. J. Syst. Evol. Microbiol.">
        <title>Complete genome sequence of Corynebacterium casei LMG S-19264T (=DSM 44701T), isolated from a smear-ripened cheese.</title>
        <authorList>
            <consortium name="US DOE Joint Genome Institute (JGI-PGF)"/>
            <person name="Walter F."/>
            <person name="Albersmeier A."/>
            <person name="Kalinowski J."/>
            <person name="Ruckert C."/>
        </authorList>
    </citation>
    <scope>NUCLEOTIDE SEQUENCE</scope>
    <source>
        <strain evidence="1">KCTC 32255</strain>
    </source>
</reference>
<dbReference type="RefSeq" id="WP_189620576.1">
    <property type="nucleotide sequence ID" value="NZ_BMZA01000004.1"/>
</dbReference>
<accession>A0A918UFJ3</accession>
<protein>
    <submittedName>
        <fullName evidence="1">Uncharacterized protein</fullName>
    </submittedName>
</protein>
<keyword evidence="2" id="KW-1185">Reference proteome</keyword>
<proteinExistence type="predicted"/>
<name>A0A918UFJ3_9SPHN</name>
<reference evidence="1" key="2">
    <citation type="submission" date="2020-09" db="EMBL/GenBank/DDBJ databases">
        <authorList>
            <person name="Sun Q."/>
            <person name="Kim S."/>
        </authorList>
    </citation>
    <scope>NUCLEOTIDE SEQUENCE</scope>
    <source>
        <strain evidence="1">KCTC 32255</strain>
    </source>
</reference>
<comment type="caution">
    <text evidence="1">The sequence shown here is derived from an EMBL/GenBank/DDBJ whole genome shotgun (WGS) entry which is preliminary data.</text>
</comment>
<organism evidence="1 2">
    <name type="scientific">Novosphingobium colocasiae</name>
    <dbReference type="NCBI Taxonomy" id="1256513"/>
    <lineage>
        <taxon>Bacteria</taxon>
        <taxon>Pseudomonadati</taxon>
        <taxon>Pseudomonadota</taxon>
        <taxon>Alphaproteobacteria</taxon>
        <taxon>Sphingomonadales</taxon>
        <taxon>Sphingomonadaceae</taxon>
        <taxon>Novosphingobium</taxon>
    </lineage>
</organism>
<dbReference type="Proteomes" id="UP000648075">
    <property type="component" value="Unassembled WGS sequence"/>
</dbReference>
<evidence type="ECO:0000313" key="1">
    <source>
        <dbReference type="EMBL" id="GGZ01188.1"/>
    </source>
</evidence>
<evidence type="ECO:0000313" key="2">
    <source>
        <dbReference type="Proteomes" id="UP000648075"/>
    </source>
</evidence>
<dbReference type="EMBL" id="BMZA01000004">
    <property type="protein sequence ID" value="GGZ01188.1"/>
    <property type="molecule type" value="Genomic_DNA"/>
</dbReference>